<keyword evidence="3" id="KW-0997">Cell inner membrane</keyword>
<feature type="transmembrane region" description="Helical" evidence="7">
    <location>
        <begin position="368"/>
        <end position="387"/>
    </location>
</feature>
<dbReference type="InterPro" id="IPR051800">
    <property type="entry name" value="PqiA-PqiB_transport"/>
</dbReference>
<feature type="transmembrane region" description="Helical" evidence="7">
    <location>
        <begin position="42"/>
        <end position="68"/>
    </location>
</feature>
<dbReference type="Pfam" id="PF04403">
    <property type="entry name" value="PqiA"/>
    <property type="match status" value="2"/>
</dbReference>
<dbReference type="Proteomes" id="UP000789752">
    <property type="component" value="Unassembled WGS sequence"/>
</dbReference>
<dbReference type="EMBL" id="CAJQYY010000007">
    <property type="protein sequence ID" value="CAG4893528.1"/>
    <property type="molecule type" value="Genomic_DNA"/>
</dbReference>
<evidence type="ECO:0000256" key="1">
    <source>
        <dbReference type="ARBA" id="ARBA00004533"/>
    </source>
</evidence>
<keyword evidence="9" id="KW-1185">Reference proteome</keyword>
<accession>A0ABN7QJ66</accession>
<dbReference type="PANTHER" id="PTHR30462:SF3">
    <property type="entry name" value="INTERMEMBRANE TRANSPORT PROTEIN PQIA"/>
    <property type="match status" value="1"/>
</dbReference>
<keyword evidence="2" id="KW-1003">Cell membrane</keyword>
<dbReference type="InterPro" id="IPR007498">
    <property type="entry name" value="PqiA-like"/>
</dbReference>
<evidence type="ECO:0000313" key="8">
    <source>
        <dbReference type="EMBL" id="CAG4893528.1"/>
    </source>
</evidence>
<organism evidence="8 9">
    <name type="scientific">Paraburkholderia gardini</name>
    <dbReference type="NCBI Taxonomy" id="2823469"/>
    <lineage>
        <taxon>Bacteria</taxon>
        <taxon>Pseudomonadati</taxon>
        <taxon>Pseudomonadota</taxon>
        <taxon>Betaproteobacteria</taxon>
        <taxon>Burkholderiales</taxon>
        <taxon>Burkholderiaceae</taxon>
        <taxon>Paraburkholderia</taxon>
    </lineage>
</organism>
<keyword evidence="6 7" id="KW-0472">Membrane</keyword>
<sequence>MTIGCPECGALEDIPPLAARALARCRVCHYPLERRSGRSLNAALACASSTFVLLFPANVAPLMTVGMLGAERSSVLSSGIVAMWNGGWVILALLLGMFGIVLPFVRFGGLALVLGAVRFGWRFKGIGALFRWTLWLDIWAMPDVYLVGCFVGYARVTQNLTGTIGAGGYCFIVAALMSMLTRASLDRRTVWRAITAEQRLTKDEPVLSCPVCDLVEPASREGEPCARCGLKLRVRKPDAVVRAGALSLAALVLTLPANLYPMTFSTQLGKDVPHRIVDGVYQLFHAGLWPFGILIFCTSIVIPVAKIFGMAWFIISVKQRSRRHLRLKAHLYRWIDELGRWSNVDVFTIAAFVPLIHFDGLASSRPAMGATAFALVVFLTMAASRAFDPRMMWDVRIRRRS</sequence>
<evidence type="ECO:0000256" key="4">
    <source>
        <dbReference type="ARBA" id="ARBA00022692"/>
    </source>
</evidence>
<proteinExistence type="predicted"/>
<evidence type="ECO:0000256" key="6">
    <source>
        <dbReference type="ARBA" id="ARBA00023136"/>
    </source>
</evidence>
<feature type="transmembrane region" description="Helical" evidence="7">
    <location>
        <begin position="291"/>
        <end position="317"/>
    </location>
</feature>
<evidence type="ECO:0000256" key="3">
    <source>
        <dbReference type="ARBA" id="ARBA00022519"/>
    </source>
</evidence>
<dbReference type="RefSeq" id="WP_228976723.1">
    <property type="nucleotide sequence ID" value="NZ_CAJQYY010000007.1"/>
</dbReference>
<feature type="transmembrane region" description="Helical" evidence="7">
    <location>
        <begin position="129"/>
        <end position="154"/>
    </location>
</feature>
<evidence type="ECO:0000256" key="5">
    <source>
        <dbReference type="ARBA" id="ARBA00022989"/>
    </source>
</evidence>
<keyword evidence="5 7" id="KW-1133">Transmembrane helix</keyword>
<keyword evidence="4 7" id="KW-0812">Transmembrane</keyword>
<evidence type="ECO:0000256" key="7">
    <source>
        <dbReference type="SAM" id="Phobius"/>
    </source>
</evidence>
<dbReference type="PANTHER" id="PTHR30462">
    <property type="entry name" value="INTERMEMBRANE TRANSPORT PROTEIN PQIB-RELATED"/>
    <property type="match status" value="1"/>
</dbReference>
<feature type="transmembrane region" description="Helical" evidence="7">
    <location>
        <begin position="160"/>
        <end position="180"/>
    </location>
</feature>
<comment type="caution">
    <text evidence="8">The sequence shown here is derived from an EMBL/GenBank/DDBJ whole genome shotgun (WGS) entry which is preliminary data.</text>
</comment>
<evidence type="ECO:0000256" key="2">
    <source>
        <dbReference type="ARBA" id="ARBA00022475"/>
    </source>
</evidence>
<protein>
    <submittedName>
        <fullName evidence="8">Intermembrane transport protein PqiA</fullName>
    </submittedName>
</protein>
<evidence type="ECO:0000313" key="9">
    <source>
        <dbReference type="Proteomes" id="UP000789752"/>
    </source>
</evidence>
<reference evidence="8 9" key="1">
    <citation type="submission" date="2021-04" db="EMBL/GenBank/DDBJ databases">
        <authorList>
            <person name="Vanwijnsberghe S."/>
        </authorList>
    </citation>
    <scope>NUCLEOTIDE SEQUENCE [LARGE SCALE GENOMIC DNA]</scope>
    <source>
        <strain evidence="8 9">LMG 32171</strain>
    </source>
</reference>
<feature type="transmembrane region" description="Helical" evidence="7">
    <location>
        <begin position="338"/>
        <end position="356"/>
    </location>
</feature>
<feature type="transmembrane region" description="Helical" evidence="7">
    <location>
        <begin position="88"/>
        <end position="117"/>
    </location>
</feature>
<feature type="transmembrane region" description="Helical" evidence="7">
    <location>
        <begin position="239"/>
        <end position="260"/>
    </location>
</feature>
<gene>
    <name evidence="8" type="primary">pqiA_3</name>
    <name evidence="8" type="ORF">R54767_01578</name>
</gene>
<name>A0ABN7QJ66_9BURK</name>
<comment type="subcellular location">
    <subcellularLocation>
        <location evidence="1">Cell inner membrane</location>
    </subcellularLocation>
</comment>